<gene>
    <name evidence="1" type="ORF">GGH94_004054</name>
</gene>
<reference evidence="1" key="1">
    <citation type="submission" date="2022-07" db="EMBL/GenBank/DDBJ databases">
        <title>Phylogenomic reconstructions and comparative analyses of Kickxellomycotina fungi.</title>
        <authorList>
            <person name="Reynolds N.K."/>
            <person name="Stajich J.E."/>
            <person name="Barry K."/>
            <person name="Grigoriev I.V."/>
            <person name="Crous P."/>
            <person name="Smith M.E."/>
        </authorList>
    </citation>
    <scope>NUCLEOTIDE SEQUENCE</scope>
    <source>
        <strain evidence="1">RSA 476</strain>
    </source>
</reference>
<name>A0A9W8IL37_9FUNG</name>
<evidence type="ECO:0000313" key="2">
    <source>
        <dbReference type="Proteomes" id="UP001140074"/>
    </source>
</evidence>
<accession>A0A9W8IL37</accession>
<organism evidence="1 2">
    <name type="scientific">Coemansia aciculifera</name>
    <dbReference type="NCBI Taxonomy" id="417176"/>
    <lineage>
        <taxon>Eukaryota</taxon>
        <taxon>Fungi</taxon>
        <taxon>Fungi incertae sedis</taxon>
        <taxon>Zoopagomycota</taxon>
        <taxon>Kickxellomycotina</taxon>
        <taxon>Kickxellomycetes</taxon>
        <taxon>Kickxellales</taxon>
        <taxon>Kickxellaceae</taxon>
        <taxon>Coemansia</taxon>
    </lineage>
</organism>
<dbReference type="Proteomes" id="UP001140074">
    <property type="component" value="Unassembled WGS sequence"/>
</dbReference>
<dbReference type="EMBL" id="JANBUY010000151">
    <property type="protein sequence ID" value="KAJ2862788.1"/>
    <property type="molecule type" value="Genomic_DNA"/>
</dbReference>
<sequence length="329" mass="36453">MISKGKGRPRQEDIPEPLPVSKCLAVDETELPWDDEGCGYSPVASTSAVMLRAQPSRAAQSGLGARMPVRGHGSTNEFCDAMGVAINSDRVSSLLAMFSLMSLDMLPIAYEHIFGHSPFHPNTPRSVLNQRLARLEGFAFFSIQHSRTTFDFLLRQGPEFVDRHQYLETRLRLSSEHNVPVSAPLLCYCLITLVCMPVDRMTGFILSEAFRVVTKRELGSLRVATKDGVKQLGADVLCKMATDWLQELNMTVVVGNVVPQLLEIAEQCNKLYLERCHENGDADVSIDTDGTIAEGMLAKNVCFSCLVLGIEAAELEMLIRHMGYMELNE</sequence>
<dbReference type="AlphaFoldDB" id="A0A9W8IL37"/>
<keyword evidence="2" id="KW-1185">Reference proteome</keyword>
<proteinExistence type="predicted"/>
<evidence type="ECO:0000313" key="1">
    <source>
        <dbReference type="EMBL" id="KAJ2862788.1"/>
    </source>
</evidence>
<comment type="caution">
    <text evidence="1">The sequence shown here is derived from an EMBL/GenBank/DDBJ whole genome shotgun (WGS) entry which is preliminary data.</text>
</comment>
<protein>
    <submittedName>
        <fullName evidence="1">Uncharacterized protein</fullName>
    </submittedName>
</protein>